<organism evidence="2 3">
    <name type="scientific">Phreatobacter cathodiphilus</name>
    <dbReference type="NCBI Taxonomy" id="1868589"/>
    <lineage>
        <taxon>Bacteria</taxon>
        <taxon>Pseudomonadati</taxon>
        <taxon>Pseudomonadota</taxon>
        <taxon>Alphaproteobacteria</taxon>
        <taxon>Hyphomicrobiales</taxon>
        <taxon>Phreatobacteraceae</taxon>
        <taxon>Phreatobacter</taxon>
    </lineage>
</organism>
<name>A0A2S0N7X5_9HYPH</name>
<dbReference type="KEGG" id="phr:C6569_02610"/>
<gene>
    <name evidence="2" type="ORF">C6569_02610</name>
</gene>
<dbReference type="EMBL" id="CP027668">
    <property type="protein sequence ID" value="AVO44043.1"/>
    <property type="molecule type" value="Genomic_DNA"/>
</dbReference>
<proteinExistence type="predicted"/>
<dbReference type="AlphaFoldDB" id="A0A2S0N7X5"/>
<evidence type="ECO:0000313" key="2">
    <source>
        <dbReference type="EMBL" id="AVO44043.1"/>
    </source>
</evidence>
<reference evidence="2 3" key="1">
    <citation type="submission" date="2018-03" db="EMBL/GenBank/DDBJ databases">
        <title>Genome sequencing of Phreatobacter sp.</title>
        <authorList>
            <person name="Kim S.-J."/>
            <person name="Heo J."/>
            <person name="Kwon S.-W."/>
        </authorList>
    </citation>
    <scope>NUCLEOTIDE SEQUENCE [LARGE SCALE GENOMIC DNA]</scope>
    <source>
        <strain evidence="2 3">S-12</strain>
    </source>
</reference>
<evidence type="ECO:0000313" key="3">
    <source>
        <dbReference type="Proteomes" id="UP000237889"/>
    </source>
</evidence>
<protein>
    <submittedName>
        <fullName evidence="2">Uncharacterized protein</fullName>
    </submittedName>
</protein>
<accession>A0A2S0N7X5</accession>
<keyword evidence="3" id="KW-1185">Reference proteome</keyword>
<evidence type="ECO:0000256" key="1">
    <source>
        <dbReference type="SAM" id="MobiDB-lite"/>
    </source>
</evidence>
<dbReference type="Proteomes" id="UP000237889">
    <property type="component" value="Chromosome"/>
</dbReference>
<feature type="region of interest" description="Disordered" evidence="1">
    <location>
        <begin position="27"/>
        <end position="64"/>
    </location>
</feature>
<sequence>MRLWRAIADLRWDILVLKTALRLHRRYDPDQPRVPAGSPDGGQWTNGGGSSPREMTMRRGTPLSQATPAQLAVIAVLQARADAIVARVRLRDPTWPGPKSLTATVEGQIEHWRDVAARAEA</sequence>